<dbReference type="NCBIfam" id="TIGR02293">
    <property type="entry name" value="TAS_TIGR02293"/>
    <property type="match status" value="1"/>
</dbReference>
<feature type="domain" description="Antitoxin Xre/MbcA/ParS-like toxin-binding" evidence="1">
    <location>
        <begin position="121"/>
        <end position="168"/>
    </location>
</feature>
<sequence length="171" mass="20229">MIIKENKNSSKDFNALDKAIRLYVRNISKSSRFEFDSDKITYLNFFENKLLLVHAIRHGLPYQLFNRIKELTPFLEDDWTEYLNISKKTLQRYSSDENHFFKSIHTEKIIEIAEVTIFGNKVFDSTEQFYLWLKTPSHALGNLKPLELLKDSYGKEMVMAELNRIEHGIFA</sequence>
<proteinExistence type="predicted"/>
<dbReference type="AlphaFoldDB" id="A0A4V1WFR8"/>
<organism evidence="2 3">
    <name type="scientific">Brumimicrobium glaciale</name>
    <dbReference type="NCBI Taxonomy" id="200475"/>
    <lineage>
        <taxon>Bacteria</taxon>
        <taxon>Pseudomonadati</taxon>
        <taxon>Bacteroidota</taxon>
        <taxon>Flavobacteriia</taxon>
        <taxon>Flavobacteriales</taxon>
        <taxon>Crocinitomicaceae</taxon>
        <taxon>Brumimicrobium</taxon>
    </lineage>
</organism>
<evidence type="ECO:0000259" key="1">
    <source>
        <dbReference type="Pfam" id="PF09722"/>
    </source>
</evidence>
<evidence type="ECO:0000313" key="3">
    <source>
        <dbReference type="Proteomes" id="UP000293952"/>
    </source>
</evidence>
<name>A0A4V1WFR8_9FLAO</name>
<protein>
    <submittedName>
        <fullName evidence="2">DUF2384 domain-containing protein</fullName>
    </submittedName>
</protein>
<reference evidence="2 3" key="1">
    <citation type="submission" date="2019-02" db="EMBL/GenBank/DDBJ databases">
        <title>Genome sequence of the sea-ice species Brumimicrobium glaciale.</title>
        <authorList>
            <person name="Bowman J.P."/>
        </authorList>
    </citation>
    <scope>NUCLEOTIDE SEQUENCE [LARGE SCALE GENOMIC DNA]</scope>
    <source>
        <strain evidence="2 3">IC156</strain>
    </source>
</reference>
<dbReference type="OrthoDB" id="5770459at2"/>
<dbReference type="Pfam" id="PF09722">
    <property type="entry name" value="Xre_MbcA_ParS_C"/>
    <property type="match status" value="1"/>
</dbReference>
<gene>
    <name evidence="2" type="ORF">ERX46_09305</name>
</gene>
<dbReference type="Proteomes" id="UP000293952">
    <property type="component" value="Unassembled WGS sequence"/>
</dbReference>
<dbReference type="InterPro" id="IPR011979">
    <property type="entry name" value="Antitox_Xre"/>
</dbReference>
<dbReference type="EMBL" id="SETE01000003">
    <property type="protein sequence ID" value="RYM34146.1"/>
    <property type="molecule type" value="Genomic_DNA"/>
</dbReference>
<keyword evidence="3" id="KW-1185">Reference proteome</keyword>
<evidence type="ECO:0000313" key="2">
    <source>
        <dbReference type="EMBL" id="RYM34146.1"/>
    </source>
</evidence>
<dbReference type="InterPro" id="IPR024467">
    <property type="entry name" value="Xre/MbcA/ParS-like_toxin-bd"/>
</dbReference>
<dbReference type="RefSeq" id="WP_130093587.1">
    <property type="nucleotide sequence ID" value="NZ_SETE01000003.1"/>
</dbReference>
<accession>A0A4V1WFR8</accession>
<comment type="caution">
    <text evidence="2">The sequence shown here is derived from an EMBL/GenBank/DDBJ whole genome shotgun (WGS) entry which is preliminary data.</text>
</comment>